<dbReference type="Pfam" id="PF01797">
    <property type="entry name" value="Y1_Tnp"/>
    <property type="match status" value="1"/>
</dbReference>
<dbReference type="RefSeq" id="WP_340905838.1">
    <property type="nucleotide sequence ID" value="NZ_JBHLUU010000032.1"/>
</dbReference>
<protein>
    <submittedName>
        <fullName evidence="2">Transposase</fullName>
    </submittedName>
</protein>
<name>A0ABV6KR19_9BACI</name>
<feature type="domain" description="Transposase IS200-like" evidence="1">
    <location>
        <begin position="9"/>
        <end position="123"/>
    </location>
</feature>
<sequence length="194" mass="23487">MARRARTWFPGAKYHITSRGIRKQPLFYDDPDRRKYLGMLLETKERYSFNIHAYCLMSNHIHLQLETTKIPPGPIIKYLHSKYARYFNLKYDFSGHVFEKRYFHDIIDSPEHELDLSRYIHRNPLSAGMVESLETYPWSSYRAYMLNEHNPLVTKEQILSYFPEPMREHYLEFLMQKENYGSKEMERLYGLECL</sequence>
<dbReference type="EMBL" id="JBHLUU010000032">
    <property type="protein sequence ID" value="MFC0475782.1"/>
    <property type="molecule type" value="Genomic_DNA"/>
</dbReference>
<reference evidence="2 3" key="1">
    <citation type="submission" date="2024-09" db="EMBL/GenBank/DDBJ databases">
        <authorList>
            <person name="Sun Q."/>
            <person name="Mori K."/>
        </authorList>
    </citation>
    <scope>NUCLEOTIDE SEQUENCE [LARGE SCALE GENOMIC DNA]</scope>
    <source>
        <strain evidence="2 3">CGMCC 1.9126</strain>
    </source>
</reference>
<comment type="caution">
    <text evidence="2">The sequence shown here is derived from an EMBL/GenBank/DDBJ whole genome shotgun (WGS) entry which is preliminary data.</text>
</comment>
<dbReference type="InterPro" id="IPR036515">
    <property type="entry name" value="Transposase_17_sf"/>
</dbReference>
<keyword evidence="3" id="KW-1185">Reference proteome</keyword>
<dbReference type="InterPro" id="IPR002686">
    <property type="entry name" value="Transposase_17"/>
</dbReference>
<evidence type="ECO:0000259" key="1">
    <source>
        <dbReference type="SMART" id="SM01321"/>
    </source>
</evidence>
<evidence type="ECO:0000313" key="2">
    <source>
        <dbReference type="EMBL" id="MFC0475782.1"/>
    </source>
</evidence>
<dbReference type="SMART" id="SM01321">
    <property type="entry name" value="Y1_Tnp"/>
    <property type="match status" value="1"/>
</dbReference>
<evidence type="ECO:0000313" key="3">
    <source>
        <dbReference type="Proteomes" id="UP001589738"/>
    </source>
</evidence>
<dbReference type="PANTHER" id="PTHR34322:SF2">
    <property type="entry name" value="TRANSPOSASE IS200-LIKE DOMAIN-CONTAINING PROTEIN"/>
    <property type="match status" value="1"/>
</dbReference>
<dbReference type="Gene3D" id="3.30.70.1290">
    <property type="entry name" value="Transposase IS200-like"/>
    <property type="match status" value="1"/>
</dbReference>
<gene>
    <name evidence="2" type="ORF">ACFFHF_11060</name>
</gene>
<dbReference type="SUPFAM" id="SSF143422">
    <property type="entry name" value="Transposase IS200-like"/>
    <property type="match status" value="1"/>
</dbReference>
<accession>A0ABV6KR19</accession>
<dbReference type="Proteomes" id="UP001589738">
    <property type="component" value="Unassembled WGS sequence"/>
</dbReference>
<organism evidence="2 3">
    <name type="scientific">Robertmurraya beringensis</name>
    <dbReference type="NCBI Taxonomy" id="641660"/>
    <lineage>
        <taxon>Bacteria</taxon>
        <taxon>Bacillati</taxon>
        <taxon>Bacillota</taxon>
        <taxon>Bacilli</taxon>
        <taxon>Bacillales</taxon>
        <taxon>Bacillaceae</taxon>
        <taxon>Robertmurraya</taxon>
    </lineage>
</organism>
<proteinExistence type="predicted"/>
<dbReference type="PANTHER" id="PTHR34322">
    <property type="entry name" value="TRANSPOSASE, Y1_TNP DOMAIN-CONTAINING"/>
    <property type="match status" value="1"/>
</dbReference>